<dbReference type="GO" id="GO:0006605">
    <property type="term" value="P:protein targeting"/>
    <property type="evidence" value="ECO:0007669"/>
    <property type="project" value="InterPro"/>
</dbReference>
<keyword evidence="6 7" id="KW-0472">Membrane</keyword>
<proteinExistence type="inferred from homology"/>
<keyword evidence="5 7" id="KW-1133">Transmembrane helix</keyword>
<protein>
    <submittedName>
        <fullName evidence="8">Type III secretion protein</fullName>
    </submittedName>
</protein>
<dbReference type="RefSeq" id="WP_132287675.1">
    <property type="nucleotide sequence ID" value="NZ_SKBM01000007.1"/>
</dbReference>
<evidence type="ECO:0000256" key="5">
    <source>
        <dbReference type="ARBA" id="ARBA00022989"/>
    </source>
</evidence>
<evidence type="ECO:0000256" key="6">
    <source>
        <dbReference type="ARBA" id="ARBA00023136"/>
    </source>
</evidence>
<keyword evidence="9" id="KW-1185">Reference proteome</keyword>
<dbReference type="PRINTS" id="PR00953">
    <property type="entry name" value="TYPE3IMRPROT"/>
</dbReference>
<comment type="caution">
    <text evidence="8">The sequence shown here is derived from an EMBL/GenBank/DDBJ whole genome shotgun (WGS) entry which is preliminary data.</text>
</comment>
<evidence type="ECO:0000256" key="1">
    <source>
        <dbReference type="ARBA" id="ARBA00004651"/>
    </source>
</evidence>
<evidence type="ECO:0000256" key="7">
    <source>
        <dbReference type="SAM" id="Phobius"/>
    </source>
</evidence>
<dbReference type="PANTHER" id="PTHR30065">
    <property type="entry name" value="FLAGELLAR BIOSYNTHETIC PROTEIN FLIR"/>
    <property type="match status" value="1"/>
</dbReference>
<dbReference type="PANTHER" id="PTHR30065:SF1">
    <property type="entry name" value="SURFACE PRESENTATION OF ANTIGENS PROTEIN SPAR"/>
    <property type="match status" value="1"/>
</dbReference>
<dbReference type="Proteomes" id="UP000295023">
    <property type="component" value="Unassembled WGS sequence"/>
</dbReference>
<feature type="transmembrane region" description="Helical" evidence="7">
    <location>
        <begin position="209"/>
        <end position="235"/>
    </location>
</feature>
<gene>
    <name evidence="8" type="ORF">EXY23_09675</name>
</gene>
<reference evidence="8 9" key="1">
    <citation type="submission" date="2019-03" db="EMBL/GenBank/DDBJ databases">
        <title>Paracraurococcus aquatilis NE82 genome sequence.</title>
        <authorList>
            <person name="Zhao Y."/>
            <person name="Du Z."/>
        </authorList>
    </citation>
    <scope>NUCLEOTIDE SEQUENCE [LARGE SCALE GENOMIC DNA]</scope>
    <source>
        <strain evidence="8 9">NE82</strain>
    </source>
</reference>
<feature type="transmembrane region" description="Helical" evidence="7">
    <location>
        <begin position="6"/>
        <end position="26"/>
    </location>
</feature>
<evidence type="ECO:0000313" key="9">
    <source>
        <dbReference type="Proteomes" id="UP000295023"/>
    </source>
</evidence>
<feature type="transmembrane region" description="Helical" evidence="7">
    <location>
        <begin position="184"/>
        <end position="202"/>
    </location>
</feature>
<evidence type="ECO:0000256" key="3">
    <source>
        <dbReference type="ARBA" id="ARBA00022475"/>
    </source>
</evidence>
<accession>A0A4R4DP95</accession>
<feature type="transmembrane region" description="Helical" evidence="7">
    <location>
        <begin position="38"/>
        <end position="58"/>
    </location>
</feature>
<comment type="similarity">
    <text evidence="2">Belongs to the FliR/MopE/SpaR family.</text>
</comment>
<dbReference type="AlphaFoldDB" id="A0A4R4DP95"/>
<dbReference type="EMBL" id="SKBM01000007">
    <property type="protein sequence ID" value="TCZ63644.1"/>
    <property type="molecule type" value="Genomic_DNA"/>
</dbReference>
<keyword evidence="4 7" id="KW-0812">Transmembrane</keyword>
<dbReference type="Pfam" id="PF01311">
    <property type="entry name" value="Bac_export_1"/>
    <property type="match status" value="1"/>
</dbReference>
<keyword evidence="3" id="KW-1003">Cell membrane</keyword>
<evidence type="ECO:0000256" key="2">
    <source>
        <dbReference type="ARBA" id="ARBA00009772"/>
    </source>
</evidence>
<evidence type="ECO:0000256" key="4">
    <source>
        <dbReference type="ARBA" id="ARBA00022692"/>
    </source>
</evidence>
<evidence type="ECO:0000313" key="8">
    <source>
        <dbReference type="EMBL" id="TCZ63644.1"/>
    </source>
</evidence>
<name>A0A4R4DP95_9PROT</name>
<dbReference type="InterPro" id="IPR002010">
    <property type="entry name" value="T3SS_IM_R"/>
</dbReference>
<organism evidence="8 9">
    <name type="scientific">Roseicella aquatilis</name>
    <dbReference type="NCBI Taxonomy" id="2527868"/>
    <lineage>
        <taxon>Bacteria</taxon>
        <taxon>Pseudomonadati</taxon>
        <taxon>Pseudomonadota</taxon>
        <taxon>Alphaproteobacteria</taxon>
        <taxon>Acetobacterales</taxon>
        <taxon>Roseomonadaceae</taxon>
        <taxon>Roseicella</taxon>
    </lineage>
</organism>
<comment type="subcellular location">
    <subcellularLocation>
        <location evidence="1">Cell membrane</location>
        <topology evidence="1">Multi-pass membrane protein</topology>
    </subcellularLocation>
</comment>
<feature type="transmembrane region" description="Helical" evidence="7">
    <location>
        <begin position="126"/>
        <end position="143"/>
    </location>
</feature>
<sequence length="253" mass="25577">MTEALPLLAFQAVLVLARIGGALLLLPGLGAPEVPAAIRLALLLALTALVLPLVQPGLPALPAELPELLRMLAVETAIGLWLGLLARLLELALAQAGQVAALMIGLASPLQSDPAIGTQGTAPSRLFGLAAALLVLGSGLYAVPLRALTESYALLPAGGTLPVPAQVDAVAQAVADSLSLALRLAAPLLLASVLGQFALGLLSRIAPQVPVFVVAAPGQILAGLLLLALLVPALIESWLAAMREGFALLPGLR</sequence>
<dbReference type="GO" id="GO:0005886">
    <property type="term" value="C:plasma membrane"/>
    <property type="evidence" value="ECO:0007669"/>
    <property type="project" value="UniProtKB-SubCell"/>
</dbReference>